<feature type="compositionally biased region" description="Basic residues" evidence="8">
    <location>
        <begin position="911"/>
        <end position="921"/>
    </location>
</feature>
<evidence type="ECO:0000313" key="11">
    <source>
        <dbReference type="EMBL" id="TYJ38764.1"/>
    </source>
</evidence>
<dbReference type="InterPro" id="IPR042197">
    <property type="entry name" value="Apaf_helical"/>
</dbReference>
<dbReference type="Pfam" id="PF00931">
    <property type="entry name" value="NB-ARC"/>
    <property type="match status" value="1"/>
</dbReference>
<dbReference type="InterPro" id="IPR027417">
    <property type="entry name" value="P-loop_NTPase"/>
</dbReference>
<dbReference type="InterPro" id="IPR002182">
    <property type="entry name" value="NB-ARC"/>
</dbReference>
<reference evidence="11 12" key="1">
    <citation type="submission" date="2019-07" db="EMBL/GenBank/DDBJ databases">
        <title>WGS assembly of Gossypium mustelinum.</title>
        <authorList>
            <person name="Chen Z.J."/>
            <person name="Sreedasyam A."/>
            <person name="Ando A."/>
            <person name="Song Q."/>
            <person name="De L."/>
            <person name="Hulse-Kemp A."/>
            <person name="Ding M."/>
            <person name="Ye W."/>
            <person name="Kirkbride R."/>
            <person name="Jenkins J."/>
            <person name="Plott C."/>
            <person name="Lovell J."/>
            <person name="Lin Y.-M."/>
            <person name="Vaughn R."/>
            <person name="Liu B."/>
            <person name="Li W."/>
            <person name="Simpson S."/>
            <person name="Scheffler B."/>
            <person name="Saski C."/>
            <person name="Grover C."/>
            <person name="Hu G."/>
            <person name="Conover J."/>
            <person name="Carlson J."/>
            <person name="Shu S."/>
            <person name="Boston L."/>
            <person name="Williams M."/>
            <person name="Peterson D."/>
            <person name="Mcgee K."/>
            <person name="Jones D."/>
            <person name="Wendel J."/>
            <person name="Stelly D."/>
            <person name="Grimwood J."/>
            <person name="Schmutz J."/>
        </authorList>
    </citation>
    <scope>NUCLEOTIDE SEQUENCE [LARGE SCALE GENOMIC DNA]</scope>
    <source>
        <strain evidence="11">1408120.09</strain>
    </source>
</reference>
<keyword evidence="7" id="KW-0175">Coiled coil</keyword>
<keyword evidence="6" id="KW-0067">ATP-binding</keyword>
<dbReference type="GO" id="GO:0005524">
    <property type="term" value="F:ATP binding"/>
    <property type="evidence" value="ECO:0007669"/>
    <property type="project" value="UniProtKB-KW"/>
</dbReference>
<evidence type="ECO:0000256" key="1">
    <source>
        <dbReference type="ARBA" id="ARBA00008894"/>
    </source>
</evidence>
<dbReference type="Proteomes" id="UP000323597">
    <property type="component" value="Chromosome A04"/>
</dbReference>
<dbReference type="AlphaFoldDB" id="A0A5D2ZKL1"/>
<evidence type="ECO:0000256" key="8">
    <source>
        <dbReference type="SAM" id="MobiDB-lite"/>
    </source>
</evidence>
<dbReference type="FunFam" id="3.40.50.300:FF:001091">
    <property type="entry name" value="Probable disease resistance protein At1g61300"/>
    <property type="match status" value="1"/>
</dbReference>
<organism evidence="11 12">
    <name type="scientific">Gossypium mustelinum</name>
    <name type="common">Cotton</name>
    <name type="synonym">Gossypium caicoense</name>
    <dbReference type="NCBI Taxonomy" id="34275"/>
    <lineage>
        <taxon>Eukaryota</taxon>
        <taxon>Viridiplantae</taxon>
        <taxon>Streptophyta</taxon>
        <taxon>Embryophyta</taxon>
        <taxon>Tracheophyta</taxon>
        <taxon>Spermatophyta</taxon>
        <taxon>Magnoliopsida</taxon>
        <taxon>eudicotyledons</taxon>
        <taxon>Gunneridae</taxon>
        <taxon>Pentapetalae</taxon>
        <taxon>rosids</taxon>
        <taxon>malvids</taxon>
        <taxon>Malvales</taxon>
        <taxon>Malvaceae</taxon>
        <taxon>Malvoideae</taxon>
        <taxon>Gossypium</taxon>
    </lineage>
</organism>
<dbReference type="PRINTS" id="PR00364">
    <property type="entry name" value="DISEASERSIST"/>
</dbReference>
<dbReference type="Pfam" id="PF23598">
    <property type="entry name" value="LRR_14"/>
    <property type="match status" value="1"/>
</dbReference>
<dbReference type="PANTHER" id="PTHR33463">
    <property type="entry name" value="NB-ARC DOMAIN-CONTAINING PROTEIN-RELATED"/>
    <property type="match status" value="1"/>
</dbReference>
<evidence type="ECO:0000259" key="9">
    <source>
        <dbReference type="Pfam" id="PF00931"/>
    </source>
</evidence>
<keyword evidence="5" id="KW-0611">Plant defense</keyword>
<dbReference type="PANTHER" id="PTHR33463:SF220">
    <property type="entry name" value="NB-ARC DOMAIN-CONTAINING PROTEIN"/>
    <property type="match status" value="1"/>
</dbReference>
<dbReference type="InterPro" id="IPR050905">
    <property type="entry name" value="Plant_NBS-LRR"/>
</dbReference>
<dbReference type="Gene3D" id="3.80.10.10">
    <property type="entry name" value="Ribonuclease Inhibitor"/>
    <property type="match status" value="1"/>
</dbReference>
<keyword evidence="4" id="KW-0547">Nucleotide-binding</keyword>
<dbReference type="GO" id="GO:0006952">
    <property type="term" value="P:defense response"/>
    <property type="evidence" value="ECO:0007669"/>
    <property type="project" value="UniProtKB-KW"/>
</dbReference>
<evidence type="ECO:0000259" key="10">
    <source>
        <dbReference type="Pfam" id="PF23598"/>
    </source>
</evidence>
<dbReference type="EMBL" id="CM017639">
    <property type="protein sequence ID" value="TYJ38764.1"/>
    <property type="molecule type" value="Genomic_DNA"/>
</dbReference>
<feature type="domain" description="NB-ARC" evidence="9">
    <location>
        <begin position="170"/>
        <end position="335"/>
    </location>
</feature>
<dbReference type="SUPFAM" id="SSF52058">
    <property type="entry name" value="L domain-like"/>
    <property type="match status" value="1"/>
</dbReference>
<evidence type="ECO:0000256" key="4">
    <source>
        <dbReference type="ARBA" id="ARBA00022741"/>
    </source>
</evidence>
<proteinExistence type="inferred from homology"/>
<dbReference type="FunFam" id="1.10.8.430:FF:000003">
    <property type="entry name" value="Probable disease resistance protein At5g66910"/>
    <property type="match status" value="1"/>
</dbReference>
<dbReference type="SUPFAM" id="SSF52540">
    <property type="entry name" value="P-loop containing nucleoside triphosphate hydrolases"/>
    <property type="match status" value="1"/>
</dbReference>
<feature type="coiled-coil region" evidence="7">
    <location>
        <begin position="25"/>
        <end position="52"/>
    </location>
</feature>
<feature type="region of interest" description="Disordered" evidence="8">
    <location>
        <begin position="896"/>
        <end position="921"/>
    </location>
</feature>
<evidence type="ECO:0000256" key="3">
    <source>
        <dbReference type="ARBA" id="ARBA00022737"/>
    </source>
</evidence>
<protein>
    <submittedName>
        <fullName evidence="11">Uncharacterized protein</fullName>
    </submittedName>
</protein>
<dbReference type="GO" id="GO:0043531">
    <property type="term" value="F:ADP binding"/>
    <property type="evidence" value="ECO:0007669"/>
    <property type="project" value="InterPro"/>
</dbReference>
<evidence type="ECO:0000256" key="7">
    <source>
        <dbReference type="SAM" id="Coils"/>
    </source>
</evidence>
<dbReference type="InterPro" id="IPR036388">
    <property type="entry name" value="WH-like_DNA-bd_sf"/>
</dbReference>
<dbReference type="Gene3D" id="1.10.10.10">
    <property type="entry name" value="Winged helix-like DNA-binding domain superfamily/Winged helix DNA-binding domain"/>
    <property type="match status" value="1"/>
</dbReference>
<comment type="similarity">
    <text evidence="1">Belongs to the disease resistance NB-LRR family.</text>
</comment>
<dbReference type="InterPro" id="IPR055414">
    <property type="entry name" value="LRR_R13L4/SHOC2-like"/>
</dbReference>
<evidence type="ECO:0000313" key="12">
    <source>
        <dbReference type="Proteomes" id="UP000323597"/>
    </source>
</evidence>
<evidence type="ECO:0000256" key="2">
    <source>
        <dbReference type="ARBA" id="ARBA00022614"/>
    </source>
</evidence>
<accession>A0A5D2ZKL1</accession>
<sequence length="921" mass="103947">MDFVSPVLDIVPRLWDFGVKHVAHVKLLGERLEELRTAMDDLSDHRDDVKERVEMGLRSQPEMVTKRVKRWLSKVETIEEQVVALIHEGNLQVERKCLGCCPRNLQTAYKIGKKVLKKTAEVKELLQNGYFATLTERLPSEWVSSRSTPPGSPQMVAQFPMENTVGLYSKVEDVWEKIEDENVGIIGLYGIGGVGKTTLLKKINNEFSTRDHVFDSVIWVTQSKATKVEEFQDIVRRKLEISDDIWQKCSNENNRACEISRLLSGTRFVLLLDDVRKGFFKSQLTSLGIPLPNKGNGCKIIFTTRSEELCGYLGAQRRIKVECLPPEQALSLFSMTLGEDILNSNPEIPKLAEIVTARCSGLPLALLTVGSVMASRKSYHDWICAVEMLQSYPSEFSGMGDLVFPPIKFSYDSLTSPIARKCFLYFSIFPENCTISVDELIDLCIGEGLLVGTSPREQGEFIIRTLKLSCLLEGDESMEFVWMHEMIRDMALWLARDEEKNKNKVLVARSGRLTDQEFSKWADSSWVSLWGSSDKEIIHYPPTCPNLSTLLIRDTLVNAVPGGFFEFMTGLTALDLSGNQGLVELPPEIGRLRILQYLNLSLTSITKLPTGLSNLRNLRCLLLDYTMHLKEIPPKEVMSSLSLLQVYSKMNGVTEYFDEVKVSVDDELAFLKVLEGFSCMNKICITIFCHPSVEKIFSSYTKRSCIRKLKLIDCTGFTSLCAVHALPNLGKLEIFRCCSLREIRKPGWGEFHNLRQVHVGVCPLLPNYCLAYARNLEILTILDCQSMKQVISEEEIVGDEQDTSEEEIGGDEVFQNLKTLSLTCLPSLETICRLPKSFSSPIEIEVSRCPCLRQLPFDDENVDFLKKIRGELEWWAALDWDSDFVKVACSFKFKSTSAPSGKAKEMIASTSKKKTAKASKS</sequence>
<feature type="domain" description="Disease resistance R13L4/SHOC-2-like LRR" evidence="10">
    <location>
        <begin position="574"/>
        <end position="823"/>
    </location>
</feature>
<keyword evidence="3" id="KW-0677">Repeat</keyword>
<evidence type="ECO:0000256" key="5">
    <source>
        <dbReference type="ARBA" id="ARBA00022821"/>
    </source>
</evidence>
<keyword evidence="12" id="KW-1185">Reference proteome</keyword>
<dbReference type="Gene3D" id="1.10.8.430">
    <property type="entry name" value="Helical domain of apoptotic protease-activating factors"/>
    <property type="match status" value="1"/>
</dbReference>
<name>A0A5D2ZKL1_GOSMU</name>
<keyword evidence="2" id="KW-0433">Leucine-rich repeat</keyword>
<gene>
    <name evidence="11" type="ORF">E1A91_A04G015300v1</name>
</gene>
<dbReference type="InterPro" id="IPR032675">
    <property type="entry name" value="LRR_dom_sf"/>
</dbReference>
<evidence type="ECO:0000256" key="6">
    <source>
        <dbReference type="ARBA" id="ARBA00022840"/>
    </source>
</evidence>
<dbReference type="Gene3D" id="3.40.50.300">
    <property type="entry name" value="P-loop containing nucleotide triphosphate hydrolases"/>
    <property type="match status" value="1"/>
</dbReference>